<accession>A0ABR9E328</accession>
<protein>
    <submittedName>
        <fullName evidence="7">Membrane fusion protein</fullName>
    </submittedName>
</protein>
<dbReference type="Gene3D" id="2.40.50.100">
    <property type="match status" value="1"/>
</dbReference>
<organism evidence="7 8">
    <name type="scientific">Pseudoalteromonas aliena SW19</name>
    <dbReference type="NCBI Taxonomy" id="1314866"/>
    <lineage>
        <taxon>Bacteria</taxon>
        <taxon>Pseudomonadati</taxon>
        <taxon>Pseudomonadota</taxon>
        <taxon>Gammaproteobacteria</taxon>
        <taxon>Alteromonadales</taxon>
        <taxon>Pseudoalteromonadaceae</taxon>
        <taxon>Pseudoalteromonas</taxon>
    </lineage>
</organism>
<comment type="subcellular location">
    <subcellularLocation>
        <location evidence="1">Cell envelope</location>
    </subcellularLocation>
</comment>
<dbReference type="Pfam" id="PF25917">
    <property type="entry name" value="BSH_RND"/>
    <property type="match status" value="1"/>
</dbReference>
<keyword evidence="4" id="KW-0175">Coiled coil</keyword>
<dbReference type="Proteomes" id="UP000648482">
    <property type="component" value="Unassembled WGS sequence"/>
</dbReference>
<comment type="similarity">
    <text evidence="2">Belongs to the membrane fusion protein (MFP) (TC 8.A.1) family.</text>
</comment>
<dbReference type="InterPro" id="IPR058625">
    <property type="entry name" value="MdtA-like_BSH"/>
</dbReference>
<dbReference type="SUPFAM" id="SSF111369">
    <property type="entry name" value="HlyD-like secretion proteins"/>
    <property type="match status" value="1"/>
</dbReference>
<keyword evidence="8" id="KW-1185">Reference proteome</keyword>
<dbReference type="InterPro" id="IPR006143">
    <property type="entry name" value="RND_pump_MFP"/>
</dbReference>
<dbReference type="RefSeq" id="WP_193155792.1">
    <property type="nucleotide sequence ID" value="NZ_AQGU01000025.1"/>
</dbReference>
<dbReference type="Gene3D" id="2.40.30.170">
    <property type="match status" value="1"/>
</dbReference>
<dbReference type="Gene3D" id="1.10.287.470">
    <property type="entry name" value="Helix hairpin bin"/>
    <property type="match status" value="1"/>
</dbReference>
<evidence type="ECO:0000256" key="3">
    <source>
        <dbReference type="ARBA" id="ARBA00022448"/>
    </source>
</evidence>
<dbReference type="PANTHER" id="PTHR30469:SF15">
    <property type="entry name" value="HLYD FAMILY OF SECRETION PROTEINS"/>
    <property type="match status" value="1"/>
</dbReference>
<dbReference type="Gene3D" id="2.40.420.20">
    <property type="match status" value="1"/>
</dbReference>
<name>A0ABR9E328_9GAMM</name>
<feature type="coiled-coil region" evidence="4">
    <location>
        <begin position="107"/>
        <end position="146"/>
    </location>
</feature>
<evidence type="ECO:0000313" key="7">
    <source>
        <dbReference type="EMBL" id="MBE0359844.1"/>
    </source>
</evidence>
<sequence>MKNAYFNRLFYALLGLMVILVGSSIARAQKKQGETNDGSATRAALAVEIAAVTRGSLSEFVFADGNSRAIRRDFLLFESGGRVNFLKSNNDGGPLREGDSVNNGELLAELDRRIEDATARAARAELDTSRATLANAKKELDRARRLRVGDVIQISRFEAIETAHEQALADVRGTEARLERVTAGLRQLQIRAPFDGVVSFVNIREGQYVSLAQFDTTSDQAAVRTAPIVVIDPNAFEIVVELPVVDGRCVRSDQLAYILDEGTLASVQQRGFNSESTPDSFSDLLTPARVASVSPAVDPGSRAIRARVVTNETIERLADGGYVTVWIEVSRRDDAVIIPMEALVYRNQTAYAFVFDSETNKVERRLLKLGIGGFKGMEVLSGLLPDEQVVTKGRFRLASGMTVRQAASINKKQQ</sequence>
<dbReference type="InterPro" id="IPR058627">
    <property type="entry name" value="MdtA-like_C"/>
</dbReference>
<dbReference type="PANTHER" id="PTHR30469">
    <property type="entry name" value="MULTIDRUG RESISTANCE PROTEIN MDTA"/>
    <property type="match status" value="1"/>
</dbReference>
<feature type="domain" description="Multidrug resistance protein MdtA-like barrel-sandwich hybrid" evidence="5">
    <location>
        <begin position="96"/>
        <end position="214"/>
    </location>
</feature>
<comment type="caution">
    <text evidence="7">The sequence shown here is derived from an EMBL/GenBank/DDBJ whole genome shotgun (WGS) entry which is preliminary data.</text>
</comment>
<gene>
    <name evidence="7" type="primary">mexH</name>
    <name evidence="7" type="ORF">PALI_a1163</name>
</gene>
<evidence type="ECO:0000256" key="1">
    <source>
        <dbReference type="ARBA" id="ARBA00004196"/>
    </source>
</evidence>
<dbReference type="Pfam" id="PF25967">
    <property type="entry name" value="RND-MFP_C"/>
    <property type="match status" value="1"/>
</dbReference>
<evidence type="ECO:0000259" key="6">
    <source>
        <dbReference type="Pfam" id="PF25967"/>
    </source>
</evidence>
<proteinExistence type="inferred from homology"/>
<dbReference type="EMBL" id="AQGU01000025">
    <property type="protein sequence ID" value="MBE0359844.1"/>
    <property type="molecule type" value="Genomic_DNA"/>
</dbReference>
<feature type="domain" description="Multidrug resistance protein MdtA-like C-terminal permuted SH3" evidence="6">
    <location>
        <begin position="334"/>
        <end position="393"/>
    </location>
</feature>
<dbReference type="NCBIfam" id="TIGR01730">
    <property type="entry name" value="RND_mfp"/>
    <property type="match status" value="1"/>
</dbReference>
<keyword evidence="3" id="KW-0813">Transport</keyword>
<evidence type="ECO:0000259" key="5">
    <source>
        <dbReference type="Pfam" id="PF25917"/>
    </source>
</evidence>
<evidence type="ECO:0000256" key="4">
    <source>
        <dbReference type="SAM" id="Coils"/>
    </source>
</evidence>
<evidence type="ECO:0000313" key="8">
    <source>
        <dbReference type="Proteomes" id="UP000648482"/>
    </source>
</evidence>
<reference evidence="7 8" key="1">
    <citation type="submission" date="2015-06" db="EMBL/GenBank/DDBJ databases">
        <title>Genome sequence of Pseudoalteromonas aliena.</title>
        <authorList>
            <person name="Xie B.-B."/>
            <person name="Rong J.-C."/>
            <person name="Qin Q.-L."/>
            <person name="Zhang Y.-Z."/>
        </authorList>
    </citation>
    <scope>NUCLEOTIDE SEQUENCE [LARGE SCALE GENOMIC DNA]</scope>
    <source>
        <strain evidence="7 8">SW19</strain>
    </source>
</reference>
<evidence type="ECO:0000256" key="2">
    <source>
        <dbReference type="ARBA" id="ARBA00009477"/>
    </source>
</evidence>